<accession>A0A963Z7E0</accession>
<dbReference type="Gene3D" id="3.40.50.300">
    <property type="entry name" value="P-loop containing nucleotide triphosphate hydrolases"/>
    <property type="match status" value="1"/>
</dbReference>
<dbReference type="AlphaFoldDB" id="A0A963Z7E0"/>
<evidence type="ECO:0000313" key="4">
    <source>
        <dbReference type="Proteomes" id="UP000721844"/>
    </source>
</evidence>
<proteinExistence type="predicted"/>
<dbReference type="Pfam" id="PF12696">
    <property type="entry name" value="TraG-D_C"/>
    <property type="match status" value="1"/>
</dbReference>
<dbReference type="InterPro" id="IPR027417">
    <property type="entry name" value="P-loop_NTPase"/>
</dbReference>
<feature type="region of interest" description="Disordered" evidence="1">
    <location>
        <begin position="59"/>
        <end position="87"/>
    </location>
</feature>
<sequence>MNQARSLWDCSRHPRWQSFLANTTQQFFGAADYDTAKYLSDAMGKFTVCYRTSCQSAQTDFSTRPGAGSAGSGEPLQGRSLMTPADRHDLWPSPYPLNRLNYLTDAPYVGRFDPSPMHQAQEAAR</sequence>
<gene>
    <name evidence="3" type="ORF">ACELLULO517_27185</name>
</gene>
<dbReference type="EMBL" id="JAESVA010000019">
    <property type="protein sequence ID" value="MCB8883956.1"/>
    <property type="molecule type" value="Genomic_DNA"/>
</dbReference>
<organism evidence="3 4">
    <name type="scientific">Acidisoma cellulosilyticum</name>
    <dbReference type="NCBI Taxonomy" id="2802395"/>
    <lineage>
        <taxon>Bacteria</taxon>
        <taxon>Pseudomonadati</taxon>
        <taxon>Pseudomonadota</taxon>
        <taxon>Alphaproteobacteria</taxon>
        <taxon>Acetobacterales</taxon>
        <taxon>Acidocellaceae</taxon>
        <taxon>Acidisoma</taxon>
    </lineage>
</organism>
<comment type="caution">
    <text evidence="3">The sequence shown here is derived from an EMBL/GenBank/DDBJ whole genome shotgun (WGS) entry which is preliminary data.</text>
</comment>
<dbReference type="InterPro" id="IPR032689">
    <property type="entry name" value="TraG-D_C"/>
</dbReference>
<evidence type="ECO:0000313" key="3">
    <source>
        <dbReference type="EMBL" id="MCB8883956.1"/>
    </source>
</evidence>
<keyword evidence="4" id="KW-1185">Reference proteome</keyword>
<feature type="domain" description="TraD/TraG TraM recognition site" evidence="2">
    <location>
        <begin position="2"/>
        <end position="86"/>
    </location>
</feature>
<protein>
    <submittedName>
        <fullName evidence="3">TraM recognition domain-containing protein</fullName>
    </submittedName>
</protein>
<reference evidence="3 4" key="1">
    <citation type="journal article" date="2021" name="Microorganisms">
        <title>Acidisoma silvae sp. nov. and Acidisomacellulosilytica sp. nov., Two Acidophilic Bacteria Isolated from Decaying Wood, Hydrolyzing Cellulose and Producing Poly-3-hydroxybutyrate.</title>
        <authorList>
            <person name="Mieszkin S."/>
            <person name="Pouder E."/>
            <person name="Uroz S."/>
            <person name="Simon-Colin C."/>
            <person name="Alain K."/>
        </authorList>
    </citation>
    <scope>NUCLEOTIDE SEQUENCE [LARGE SCALE GENOMIC DNA]</scope>
    <source>
        <strain evidence="3 4">HW T5.17</strain>
    </source>
</reference>
<evidence type="ECO:0000259" key="2">
    <source>
        <dbReference type="Pfam" id="PF12696"/>
    </source>
</evidence>
<dbReference type="Proteomes" id="UP000721844">
    <property type="component" value="Unassembled WGS sequence"/>
</dbReference>
<evidence type="ECO:0000256" key="1">
    <source>
        <dbReference type="SAM" id="MobiDB-lite"/>
    </source>
</evidence>
<dbReference type="RefSeq" id="WP_227310696.1">
    <property type="nucleotide sequence ID" value="NZ_JAESVA010000019.1"/>
</dbReference>
<name>A0A963Z7E0_9PROT</name>